<dbReference type="Proteomes" id="UP000076407">
    <property type="component" value="Unassembled WGS sequence"/>
</dbReference>
<reference evidence="1" key="1">
    <citation type="submission" date="2020-05" db="UniProtKB">
        <authorList>
            <consortium name="EnsemblMetazoa"/>
        </authorList>
    </citation>
    <scope>IDENTIFICATION</scope>
    <source>
        <strain evidence="1">SANGQUA</strain>
    </source>
</reference>
<keyword evidence="2" id="KW-1185">Reference proteome</keyword>
<dbReference type="AlphaFoldDB" id="A0A182XTQ1"/>
<protein>
    <submittedName>
        <fullName evidence="1">Uncharacterized protein</fullName>
    </submittedName>
</protein>
<evidence type="ECO:0000313" key="1">
    <source>
        <dbReference type="EnsemblMetazoa" id="AQUA015186-PA"/>
    </source>
</evidence>
<name>A0A182XTQ1_ANOQN</name>
<evidence type="ECO:0000313" key="2">
    <source>
        <dbReference type="Proteomes" id="UP000076407"/>
    </source>
</evidence>
<dbReference type="EnsemblMetazoa" id="AQUA015186-RA">
    <property type="protein sequence ID" value="AQUA015186-PA"/>
    <property type="gene ID" value="AQUA015186"/>
</dbReference>
<accession>A0A182XTQ1</accession>
<proteinExistence type="predicted"/>
<dbReference type="VEuPathDB" id="VectorBase:AQUA015186"/>
<organism evidence="1 2">
    <name type="scientific">Anopheles quadriannulatus</name>
    <name type="common">Mosquito</name>
    <dbReference type="NCBI Taxonomy" id="34691"/>
    <lineage>
        <taxon>Eukaryota</taxon>
        <taxon>Metazoa</taxon>
        <taxon>Ecdysozoa</taxon>
        <taxon>Arthropoda</taxon>
        <taxon>Hexapoda</taxon>
        <taxon>Insecta</taxon>
        <taxon>Pterygota</taxon>
        <taxon>Neoptera</taxon>
        <taxon>Endopterygota</taxon>
        <taxon>Diptera</taxon>
        <taxon>Nematocera</taxon>
        <taxon>Culicoidea</taxon>
        <taxon>Culicidae</taxon>
        <taxon>Anophelinae</taxon>
        <taxon>Anopheles</taxon>
    </lineage>
</organism>
<sequence>MVSRDHQAHFEEFAHIRWQTALEPKQRHNATDSYVLLQHIADRHTGVKQLLPSLVTDGRHERGRLTDQTKLASPRVIHRHGRGRYFLRRYNKSLLHHALVHGSNHITESIERCRHMSAGFGKSLVFSRCCFAVRVGARSRMPELHLRGEHSRTRSNAPGNQRLGDAAVLQRFAHFVLLHTANLSQQY</sequence>